<reference evidence="2 3" key="1">
    <citation type="journal article" date="2021" name="Commun. Biol.">
        <title>The genome of Shorea leprosula (Dipterocarpaceae) highlights the ecological relevance of drought in aseasonal tropical rainforests.</title>
        <authorList>
            <person name="Ng K.K.S."/>
            <person name="Kobayashi M.J."/>
            <person name="Fawcett J.A."/>
            <person name="Hatakeyama M."/>
            <person name="Paape T."/>
            <person name="Ng C.H."/>
            <person name="Ang C.C."/>
            <person name="Tnah L.H."/>
            <person name="Lee C.T."/>
            <person name="Nishiyama T."/>
            <person name="Sese J."/>
            <person name="O'Brien M.J."/>
            <person name="Copetti D."/>
            <person name="Mohd Noor M.I."/>
            <person name="Ong R.C."/>
            <person name="Putra M."/>
            <person name="Sireger I.Z."/>
            <person name="Indrioko S."/>
            <person name="Kosugi Y."/>
            <person name="Izuno A."/>
            <person name="Isagi Y."/>
            <person name="Lee S.L."/>
            <person name="Shimizu K.K."/>
        </authorList>
    </citation>
    <scope>NUCLEOTIDE SEQUENCE [LARGE SCALE GENOMIC DNA]</scope>
    <source>
        <strain evidence="2">214</strain>
    </source>
</reference>
<evidence type="ECO:0000313" key="2">
    <source>
        <dbReference type="EMBL" id="GKV50141.1"/>
    </source>
</evidence>
<dbReference type="InterPro" id="IPR004158">
    <property type="entry name" value="DUF247_pln"/>
</dbReference>
<dbReference type="EMBL" id="BPVZ01000343">
    <property type="protein sequence ID" value="GKV50141.1"/>
    <property type="molecule type" value="Genomic_DNA"/>
</dbReference>
<gene>
    <name evidence="2" type="ORF">SLEP1_g56853</name>
</gene>
<comment type="caution">
    <text evidence="2">The sequence shown here is derived from an EMBL/GenBank/DDBJ whole genome shotgun (WGS) entry which is preliminary data.</text>
</comment>
<dbReference type="PANTHER" id="PTHR31170:SF25">
    <property type="entry name" value="BNAA09G04570D PROTEIN"/>
    <property type="match status" value="1"/>
</dbReference>
<dbReference type="Proteomes" id="UP001054252">
    <property type="component" value="Unassembled WGS sequence"/>
</dbReference>
<dbReference type="Pfam" id="PF03140">
    <property type="entry name" value="DUF247"/>
    <property type="match status" value="1"/>
</dbReference>
<name>A0AAV5MMZ6_9ROSI</name>
<dbReference type="AlphaFoldDB" id="A0AAV5MMZ6"/>
<organism evidence="2 3">
    <name type="scientific">Rubroshorea leprosula</name>
    <dbReference type="NCBI Taxonomy" id="152421"/>
    <lineage>
        <taxon>Eukaryota</taxon>
        <taxon>Viridiplantae</taxon>
        <taxon>Streptophyta</taxon>
        <taxon>Embryophyta</taxon>
        <taxon>Tracheophyta</taxon>
        <taxon>Spermatophyta</taxon>
        <taxon>Magnoliopsida</taxon>
        <taxon>eudicotyledons</taxon>
        <taxon>Gunneridae</taxon>
        <taxon>Pentapetalae</taxon>
        <taxon>rosids</taxon>
        <taxon>malvids</taxon>
        <taxon>Malvales</taxon>
        <taxon>Dipterocarpaceae</taxon>
        <taxon>Rubroshorea</taxon>
    </lineage>
</organism>
<keyword evidence="1" id="KW-1133">Transmembrane helix</keyword>
<dbReference type="PANTHER" id="PTHR31170">
    <property type="entry name" value="BNAC04G53230D PROTEIN"/>
    <property type="match status" value="1"/>
</dbReference>
<keyword evidence="1" id="KW-0472">Membrane</keyword>
<protein>
    <submittedName>
        <fullName evidence="2">Uncharacterized protein</fullName>
    </submittedName>
</protein>
<keyword evidence="3" id="KW-1185">Reference proteome</keyword>
<evidence type="ECO:0000313" key="3">
    <source>
        <dbReference type="Proteomes" id="UP001054252"/>
    </source>
</evidence>
<accession>A0AAV5MMZ6</accession>
<feature type="transmembrane region" description="Helical" evidence="1">
    <location>
        <begin position="330"/>
        <end position="354"/>
    </location>
</feature>
<evidence type="ECO:0000256" key="1">
    <source>
        <dbReference type="SAM" id="Phobius"/>
    </source>
</evidence>
<proteinExistence type="predicted"/>
<keyword evidence="1" id="KW-0812">Transmembrane</keyword>
<sequence>MADEIRTRVCTRIEEKLQALSSTFSEHTIFRVPRLLYEVNEKAYEPEIISIGPYHRGKNHLKMMEVHKVRFLGMLLGRTNGHTAELYVAALRGMVEIARNCYSEPSSISTEDFLEMLVLDGCFIVEFSHQLLDGNMDEYVFRLESTFSRILHDLILFENQLPFFVLWELFGIMWGNERNFYVTDLLELFSDRMPGLRVDVVYDNTSIQNVKHLLDLVHGNWLPSREVMEDYSRAPKDGNCSFIRSATELKEAGIRFKKGKDVELLRDCGIIENWLGNDEAVATLFNRLGDNVSLSIEFYARICNDVNEYYDAPWNKRMANLRHNYFNSPWALISFLAAAFLLLLTLLQTTFTIFPR</sequence>